<evidence type="ECO:0000256" key="1">
    <source>
        <dbReference type="ARBA" id="ARBA00011073"/>
    </source>
</evidence>
<feature type="region of interest" description="Disordered" evidence="6">
    <location>
        <begin position="1"/>
        <end position="20"/>
    </location>
</feature>
<comment type="caution">
    <text evidence="8">The sequence shown here is derived from an EMBL/GenBank/DDBJ whole genome shotgun (WGS) entry which is preliminary data.</text>
</comment>
<dbReference type="Proteomes" id="UP001519332">
    <property type="component" value="Unassembled WGS sequence"/>
</dbReference>
<dbReference type="PANTHER" id="PTHR43806">
    <property type="entry name" value="PEPTIDASE S8"/>
    <property type="match status" value="1"/>
</dbReference>
<dbReference type="SUPFAM" id="SSF52743">
    <property type="entry name" value="Subtilisin-like"/>
    <property type="match status" value="1"/>
</dbReference>
<dbReference type="PROSITE" id="PS51892">
    <property type="entry name" value="SUBTILASE"/>
    <property type="match status" value="1"/>
</dbReference>
<dbReference type="InterPro" id="IPR036852">
    <property type="entry name" value="Peptidase_S8/S53_dom_sf"/>
</dbReference>
<dbReference type="InterPro" id="IPR023828">
    <property type="entry name" value="Peptidase_S8_Ser-AS"/>
</dbReference>
<feature type="active site" description="Charge relay system" evidence="5">
    <location>
        <position position="486"/>
    </location>
</feature>
<sequence length="535" mass="56750">MVVTFVPDPGKPFGEDDRSRVPEVPQQLLERHGARVLDPADALVAGEPYPAPRSTVYRTGSLLIPNDILRDKDVLAAINRELARVYMELVPPRRNEYGERLARLPRPVQLRPAAKTPVPAQVDSWLALQTLRVAANAARLRKDIVDRVTVEHLLFGTVDIGGSPWEASGGIGGAPWEASGGGGYVRGHSGGRIPVALAVPPPPRGNPDRRPVVAVLDTGIGPHPWFGFLNRSAPPPASSFIKVFPALQDAIRIQDEEAALTSPTRVLQDFWDAPVTDNPLIGVLDRDTGHGTFIAGVVHQSAPEADVLAIRVMHGDGVAYEADVLLALWGLVDRVEQAQQGGNADDMVDVVSLSLGYFDEAGTPSDFTGHLLTVLNRLRELGVLVFAAAGNDATSRRFYPAAFAELAPGIGPQVISVGALNPNDTRALFSNEAPWVRAWATGAGVVSTFPIDAQGSMAAGFVPAADRAALDLDNFRSGFAVWDGTSFAAPLAAAEVTTAMIKCAAADSTIALKSVDKAVALKRAWAALKKAAHNA</sequence>
<dbReference type="InterPro" id="IPR000209">
    <property type="entry name" value="Peptidase_S8/S53_dom"/>
</dbReference>
<proteinExistence type="inferred from homology"/>
<evidence type="ECO:0000313" key="9">
    <source>
        <dbReference type="Proteomes" id="UP001519332"/>
    </source>
</evidence>
<comment type="similarity">
    <text evidence="1 5">Belongs to the peptidase S8 family.</text>
</comment>
<name>A0ABS4T7G1_9PSEU</name>
<evidence type="ECO:0000256" key="6">
    <source>
        <dbReference type="SAM" id="MobiDB-lite"/>
    </source>
</evidence>
<evidence type="ECO:0000256" key="5">
    <source>
        <dbReference type="PROSITE-ProRule" id="PRU01240"/>
    </source>
</evidence>
<keyword evidence="3 5" id="KW-0378">Hydrolase</keyword>
<evidence type="ECO:0000256" key="2">
    <source>
        <dbReference type="ARBA" id="ARBA00022670"/>
    </source>
</evidence>
<evidence type="ECO:0000256" key="3">
    <source>
        <dbReference type="ARBA" id="ARBA00022801"/>
    </source>
</evidence>
<feature type="active site" description="Charge relay system" evidence="5">
    <location>
        <position position="290"/>
    </location>
</feature>
<keyword evidence="2 5" id="KW-0645">Protease</keyword>
<keyword evidence="4 5" id="KW-0720">Serine protease</keyword>
<gene>
    <name evidence="8" type="ORF">JOF56_000254</name>
</gene>
<dbReference type="Pfam" id="PF00082">
    <property type="entry name" value="Peptidase_S8"/>
    <property type="match status" value="1"/>
</dbReference>
<dbReference type="EMBL" id="JAGINW010000001">
    <property type="protein sequence ID" value="MBP2319869.1"/>
    <property type="molecule type" value="Genomic_DNA"/>
</dbReference>
<keyword evidence="9" id="KW-1185">Reference proteome</keyword>
<dbReference type="PROSITE" id="PS00138">
    <property type="entry name" value="SUBTILASE_SER"/>
    <property type="match status" value="1"/>
</dbReference>
<protein>
    <recommendedName>
        <fullName evidence="7">Peptidase S8/S53 domain-containing protein</fullName>
    </recommendedName>
</protein>
<feature type="domain" description="Peptidase S8/S53" evidence="7">
    <location>
        <begin position="210"/>
        <end position="496"/>
    </location>
</feature>
<accession>A0ABS4T7G1</accession>
<dbReference type="RefSeq" id="WP_209633542.1">
    <property type="nucleotide sequence ID" value="NZ_JAGINW010000001.1"/>
</dbReference>
<reference evidence="8 9" key="1">
    <citation type="submission" date="2021-03" db="EMBL/GenBank/DDBJ databases">
        <title>Sequencing the genomes of 1000 actinobacteria strains.</title>
        <authorList>
            <person name="Klenk H.-P."/>
        </authorList>
    </citation>
    <scope>NUCLEOTIDE SEQUENCE [LARGE SCALE GENOMIC DNA]</scope>
    <source>
        <strain evidence="8 9">DSM 46670</strain>
    </source>
</reference>
<evidence type="ECO:0000259" key="7">
    <source>
        <dbReference type="Pfam" id="PF00082"/>
    </source>
</evidence>
<organism evidence="8 9">
    <name type="scientific">Kibdelosporangium banguiense</name>
    <dbReference type="NCBI Taxonomy" id="1365924"/>
    <lineage>
        <taxon>Bacteria</taxon>
        <taxon>Bacillati</taxon>
        <taxon>Actinomycetota</taxon>
        <taxon>Actinomycetes</taxon>
        <taxon>Pseudonocardiales</taxon>
        <taxon>Pseudonocardiaceae</taxon>
        <taxon>Kibdelosporangium</taxon>
    </lineage>
</organism>
<dbReference type="Gene3D" id="3.40.50.200">
    <property type="entry name" value="Peptidase S8/S53 domain"/>
    <property type="match status" value="1"/>
</dbReference>
<evidence type="ECO:0000256" key="4">
    <source>
        <dbReference type="ARBA" id="ARBA00022825"/>
    </source>
</evidence>
<feature type="active site" description="Charge relay system" evidence="5">
    <location>
        <position position="217"/>
    </location>
</feature>
<dbReference type="InterPro" id="IPR050131">
    <property type="entry name" value="Peptidase_S8_subtilisin-like"/>
</dbReference>
<dbReference type="PANTHER" id="PTHR43806:SF11">
    <property type="entry name" value="CEREVISIN-RELATED"/>
    <property type="match status" value="1"/>
</dbReference>
<evidence type="ECO:0000313" key="8">
    <source>
        <dbReference type="EMBL" id="MBP2319869.1"/>
    </source>
</evidence>